<gene>
    <name evidence="2" type="ORF">NPD5_4192</name>
</gene>
<sequence>MPGVNYIDTGCLMTSVIISIILAIIIYSTFKLKSILMSLQNRTIYVKNNKIPMRGCKIIYVNDKYTCIYSDSKIIYINNNDILKIESFCL</sequence>
<name>A0A1L3NGD4_CLOSG</name>
<dbReference type="EMBL" id="CP013243">
    <property type="protein sequence ID" value="APH15184.1"/>
    <property type="molecule type" value="Genomic_DNA"/>
</dbReference>
<proteinExistence type="predicted"/>
<reference evidence="2 3" key="1">
    <citation type="submission" date="2015-11" db="EMBL/GenBank/DDBJ databases">
        <authorList>
            <person name="Hill K.K."/>
            <person name="Shirey T.B."/>
            <person name="Raphael B."/>
            <person name="Daligault H.E."/>
            <person name="Davenport K.W."/>
            <person name="Bruce D.C."/>
            <person name="Foley B.T."/>
            <person name="Johnson S.L."/>
        </authorList>
    </citation>
    <scope>NUCLEOTIDE SEQUENCE [LARGE SCALE GENOMIC DNA]</scope>
    <source>
        <strain evidence="2 3">CDC_1632</strain>
    </source>
</reference>
<protein>
    <submittedName>
        <fullName evidence="2">Uncharacterized protein</fullName>
    </submittedName>
</protein>
<keyword evidence="1" id="KW-0472">Membrane</keyword>
<keyword evidence="1" id="KW-1133">Transmembrane helix</keyword>
<dbReference type="RefSeq" id="WP_072587196.1">
    <property type="nucleotide sequence ID" value="NZ_CP013243.1"/>
</dbReference>
<dbReference type="AlphaFoldDB" id="A0A1L3NGD4"/>
<evidence type="ECO:0000313" key="2">
    <source>
        <dbReference type="EMBL" id="APH15184.1"/>
    </source>
</evidence>
<dbReference type="Proteomes" id="UP000182204">
    <property type="component" value="Chromosome"/>
</dbReference>
<feature type="transmembrane region" description="Helical" evidence="1">
    <location>
        <begin position="12"/>
        <end position="30"/>
    </location>
</feature>
<accession>A0A1L3NGD4</accession>
<evidence type="ECO:0000256" key="1">
    <source>
        <dbReference type="SAM" id="Phobius"/>
    </source>
</evidence>
<organism evidence="2 3">
    <name type="scientific">Clostridium sporogenes</name>
    <dbReference type="NCBI Taxonomy" id="1509"/>
    <lineage>
        <taxon>Bacteria</taxon>
        <taxon>Bacillati</taxon>
        <taxon>Bacillota</taxon>
        <taxon>Clostridia</taxon>
        <taxon>Eubacteriales</taxon>
        <taxon>Clostridiaceae</taxon>
        <taxon>Clostridium</taxon>
    </lineage>
</organism>
<keyword evidence="1" id="KW-0812">Transmembrane</keyword>
<evidence type="ECO:0000313" key="3">
    <source>
        <dbReference type="Proteomes" id="UP000182204"/>
    </source>
</evidence>